<feature type="transmembrane region" description="Helical" evidence="6">
    <location>
        <begin position="396"/>
        <end position="414"/>
    </location>
</feature>
<comment type="similarity">
    <text evidence="2">Belongs to the CorA metal ion transporter (MIT) (TC 1.A.35) family.</text>
</comment>
<evidence type="ECO:0000256" key="1">
    <source>
        <dbReference type="ARBA" id="ARBA00004141"/>
    </source>
</evidence>
<dbReference type="InterPro" id="IPR002523">
    <property type="entry name" value="MgTranspt_CorA/ZnTranspt_ZntB"/>
</dbReference>
<feature type="transmembrane region" description="Helical" evidence="6">
    <location>
        <begin position="366"/>
        <end position="384"/>
    </location>
</feature>
<dbReference type="Gene3D" id="1.20.58.340">
    <property type="entry name" value="Magnesium transport protein CorA, transmembrane region"/>
    <property type="match status" value="2"/>
</dbReference>
<dbReference type="SUPFAM" id="SSF144083">
    <property type="entry name" value="Magnesium transport protein CorA, transmembrane region"/>
    <property type="match status" value="1"/>
</dbReference>
<dbReference type="InterPro" id="IPR045861">
    <property type="entry name" value="CorA_cytoplasmic_dom"/>
</dbReference>
<dbReference type="Pfam" id="PF01544">
    <property type="entry name" value="CorA"/>
    <property type="match status" value="1"/>
</dbReference>
<evidence type="ECO:0000313" key="8">
    <source>
        <dbReference type="Proteomes" id="UP000011082"/>
    </source>
</evidence>
<keyword evidence="4 6" id="KW-1133">Transmembrane helix</keyword>
<evidence type="ECO:0000256" key="6">
    <source>
        <dbReference type="SAM" id="Phobius"/>
    </source>
</evidence>
<comment type="subcellular location">
    <subcellularLocation>
        <location evidence="1">Membrane</location>
        <topology evidence="1">Multi-pass membrane protein</topology>
    </subcellularLocation>
</comment>
<dbReference type="VEuPathDB" id="MicrosporidiaDB:VICG_01684"/>
<dbReference type="AlphaFoldDB" id="L2GKD4"/>
<dbReference type="InParanoid" id="L2GKD4"/>
<dbReference type="OMA" id="ETGEVMC"/>
<name>L2GKD4_VITCO</name>
<dbReference type="RefSeq" id="XP_007605129.1">
    <property type="nucleotide sequence ID" value="XM_007605067.1"/>
</dbReference>
<dbReference type="PANTHER" id="PTHR21535">
    <property type="entry name" value="MAGNESIUM AND COBALT TRANSPORT PROTEIN/MITOCHONDRIAL IMPORT INNER MEMBRANE TRANSLOCASE SUBUNIT TIM8"/>
    <property type="match status" value="1"/>
</dbReference>
<keyword evidence="8" id="KW-1185">Reference proteome</keyword>
<dbReference type="HOGENOM" id="CLU_030291_0_0_1"/>
<dbReference type="SUPFAM" id="SSF143865">
    <property type="entry name" value="CorA soluble domain-like"/>
    <property type="match status" value="1"/>
</dbReference>
<dbReference type="PANTHER" id="PTHR21535:SF51">
    <property type="entry name" value="MANGANESE RESISTANCE PROTEIN MNR2"/>
    <property type="match status" value="1"/>
</dbReference>
<sequence length="430" mass="50971">MEDVEDLIEEIVCIYKKIRQGREYRTYQFKTSNSSKEEAKNGQQREEGLKAYKTSIFPKEETKIKNVTVVQDEEESNTKLKNNDDVNRSAKIVNCFDFNKHILKCKKYLFYSENEGLKESDNLIVPRDFEKFFWINIFDPNMEDFGHLSNIFQIHETTIAEIREKNSPEKIDVYRNYAYISLKMFVNKKSREDINFNVIVFDNFIVTTHNKQWQGVNNILNFCHAISKATILNPSWVFMSIIIEFLQDILFSMDEIEKQTDSFSTKHSVKELQSNFFYLQQVFVLKQYTRPKIKILRKFLRTDFPKSPVKKLLKMCIKDFLDIKSLLGEAKRSFERNQDMILGLRDIELAEQSHQMNVIMNRISKITFLFLPIQCIAGIWGMNVRVPWQDEESTRYFWLLTLCGPVLCFLYFFLTENRKKSKKSAGVNQI</sequence>
<gene>
    <name evidence="7" type="ORF">VICG_01684</name>
</gene>
<protein>
    <recommendedName>
        <fullName evidence="9">Magnesium and cobalt transporter CorA</fullName>
    </recommendedName>
</protein>
<dbReference type="Gene3D" id="3.30.460.20">
    <property type="entry name" value="CorA soluble domain-like"/>
    <property type="match status" value="1"/>
</dbReference>
<evidence type="ECO:0000256" key="5">
    <source>
        <dbReference type="ARBA" id="ARBA00023136"/>
    </source>
</evidence>
<keyword evidence="5 6" id="KW-0472">Membrane</keyword>
<organism evidence="7 8">
    <name type="scientific">Vittaforma corneae (strain ATCC 50505)</name>
    <name type="common">Microsporidian parasite</name>
    <name type="synonym">Nosema corneum</name>
    <dbReference type="NCBI Taxonomy" id="993615"/>
    <lineage>
        <taxon>Eukaryota</taxon>
        <taxon>Fungi</taxon>
        <taxon>Fungi incertae sedis</taxon>
        <taxon>Microsporidia</taxon>
        <taxon>Nosematidae</taxon>
        <taxon>Vittaforma</taxon>
    </lineage>
</organism>
<reference evidence="8" key="1">
    <citation type="submission" date="2011-05" db="EMBL/GenBank/DDBJ databases">
        <title>The genome sequence of Vittaforma corneae strain ATCC 50505.</title>
        <authorList>
            <consortium name="The Broad Institute Genome Sequencing Platform"/>
            <person name="Cuomo C."/>
            <person name="Didier E."/>
            <person name="Bowers L."/>
            <person name="Young S.K."/>
            <person name="Zeng Q."/>
            <person name="Gargeya S."/>
            <person name="Fitzgerald M."/>
            <person name="Haas B."/>
            <person name="Abouelleil A."/>
            <person name="Alvarado L."/>
            <person name="Arachchi H.M."/>
            <person name="Berlin A."/>
            <person name="Chapman S.B."/>
            <person name="Gearin G."/>
            <person name="Goldberg J."/>
            <person name="Griggs A."/>
            <person name="Gujja S."/>
            <person name="Hansen M."/>
            <person name="Heiman D."/>
            <person name="Howarth C."/>
            <person name="Larimer J."/>
            <person name="Lui A."/>
            <person name="MacDonald P.J.P."/>
            <person name="McCowen C."/>
            <person name="Montmayeur A."/>
            <person name="Murphy C."/>
            <person name="Neiman D."/>
            <person name="Pearson M."/>
            <person name="Priest M."/>
            <person name="Roberts A."/>
            <person name="Saif S."/>
            <person name="Shea T."/>
            <person name="Sisk P."/>
            <person name="Stolte C."/>
            <person name="Sykes S."/>
            <person name="Wortman J."/>
            <person name="Nusbaum C."/>
            <person name="Birren B."/>
        </authorList>
    </citation>
    <scope>NUCLEOTIDE SEQUENCE [LARGE SCALE GENOMIC DNA]</scope>
    <source>
        <strain evidence="8">ATCC 50505</strain>
    </source>
</reference>
<evidence type="ECO:0000256" key="3">
    <source>
        <dbReference type="ARBA" id="ARBA00022692"/>
    </source>
</evidence>
<keyword evidence="3 6" id="KW-0812">Transmembrane</keyword>
<dbReference type="GeneID" id="19882394"/>
<evidence type="ECO:0008006" key="9">
    <source>
        <dbReference type="Google" id="ProtNLM"/>
    </source>
</evidence>
<dbReference type="EMBL" id="JH370146">
    <property type="protein sequence ID" value="ELA41311.1"/>
    <property type="molecule type" value="Genomic_DNA"/>
</dbReference>
<accession>L2GKD4</accession>
<dbReference type="Proteomes" id="UP000011082">
    <property type="component" value="Unassembled WGS sequence"/>
</dbReference>
<dbReference type="GO" id="GO:0046873">
    <property type="term" value="F:metal ion transmembrane transporter activity"/>
    <property type="evidence" value="ECO:0007669"/>
    <property type="project" value="InterPro"/>
</dbReference>
<evidence type="ECO:0000256" key="4">
    <source>
        <dbReference type="ARBA" id="ARBA00022989"/>
    </source>
</evidence>
<evidence type="ECO:0000313" key="7">
    <source>
        <dbReference type="EMBL" id="ELA41311.1"/>
    </source>
</evidence>
<dbReference type="STRING" id="993615.L2GKD4"/>
<proteinExistence type="inferred from homology"/>
<evidence type="ECO:0000256" key="2">
    <source>
        <dbReference type="ARBA" id="ARBA00009765"/>
    </source>
</evidence>
<dbReference type="InterPro" id="IPR045863">
    <property type="entry name" value="CorA_TM1_TM2"/>
</dbReference>
<dbReference type="OrthoDB" id="29879at2759"/>
<dbReference type="GO" id="GO:0016020">
    <property type="term" value="C:membrane"/>
    <property type="evidence" value="ECO:0007669"/>
    <property type="project" value="UniProtKB-SubCell"/>
</dbReference>